<evidence type="ECO:0000256" key="1">
    <source>
        <dbReference type="SAM" id="MobiDB-lite"/>
    </source>
</evidence>
<accession>A0ABT7RKI3</accession>
<evidence type="ECO:0008006" key="4">
    <source>
        <dbReference type="Google" id="ProtNLM"/>
    </source>
</evidence>
<dbReference type="RefSeq" id="WP_289378226.1">
    <property type="nucleotide sequence ID" value="NZ_JAUBOF010000017.1"/>
</dbReference>
<proteinExistence type="predicted"/>
<evidence type="ECO:0000313" key="3">
    <source>
        <dbReference type="Proteomes" id="UP001233164"/>
    </source>
</evidence>
<name>A0ABT7RKI3_9NOCA</name>
<reference evidence="2 3" key="1">
    <citation type="submission" date="2023-06" db="EMBL/GenBank/DDBJ databases">
        <title>Rhodococcus indonesiensis sp. nov a new member of the Rhodococcus ruber lineage isolated from a sediment of neutral hot spring.</title>
        <authorList>
            <person name="Kusuma A.B."/>
            <person name="Fenylestari G."/>
            <person name="Ammar F."/>
            <person name="Nouioui I."/>
            <person name="Goodfellow M."/>
        </authorList>
    </citation>
    <scope>NUCLEOTIDE SEQUENCE [LARGE SCALE GENOMIC DNA]</scope>
    <source>
        <strain evidence="2 3">CSLK01-03</strain>
    </source>
</reference>
<comment type="caution">
    <text evidence="2">The sequence shown here is derived from an EMBL/GenBank/DDBJ whole genome shotgun (WGS) entry which is preliminary data.</text>
</comment>
<feature type="region of interest" description="Disordered" evidence="1">
    <location>
        <begin position="109"/>
        <end position="141"/>
    </location>
</feature>
<dbReference type="Proteomes" id="UP001233164">
    <property type="component" value="Unassembled WGS sequence"/>
</dbReference>
<dbReference type="EMBL" id="JAUBOF010000017">
    <property type="protein sequence ID" value="MDM7488150.1"/>
    <property type="molecule type" value="Genomic_DNA"/>
</dbReference>
<gene>
    <name evidence="2" type="ORF">QT969_07625</name>
</gene>
<evidence type="ECO:0000313" key="2">
    <source>
        <dbReference type="EMBL" id="MDM7488150.1"/>
    </source>
</evidence>
<protein>
    <recommendedName>
        <fullName evidence="4">Ribbon-helix-helix protein, copG family</fullName>
    </recommendedName>
</protein>
<keyword evidence="3" id="KW-1185">Reference proteome</keyword>
<organism evidence="2 3">
    <name type="scientific">Rhodococcus indonesiensis</name>
    <dbReference type="NCBI Taxonomy" id="3055869"/>
    <lineage>
        <taxon>Bacteria</taxon>
        <taxon>Bacillati</taxon>
        <taxon>Actinomycetota</taxon>
        <taxon>Actinomycetes</taxon>
        <taxon>Mycobacteriales</taxon>
        <taxon>Nocardiaceae</taxon>
        <taxon>Rhodococcus</taxon>
    </lineage>
</organism>
<sequence>MPRTARIAADAQGEDYDIPATAKISHRNPRAKVLQIRLNEDEYTRLETLAAEKELPVSTVARAYLLRALKSCEPDPGVEVTAEQLEILAQVPEGLFDVLSDMQHAALAGAVPASSGTARRTRIPTAGTAQGKAKNKTKTSR</sequence>